<dbReference type="Gene3D" id="1.10.540.10">
    <property type="entry name" value="Acyl-CoA dehydrogenase/oxidase, N-terminal domain"/>
    <property type="match status" value="1"/>
</dbReference>
<evidence type="ECO:0000256" key="2">
    <source>
        <dbReference type="ARBA" id="ARBA00049661"/>
    </source>
</evidence>
<feature type="domain" description="Acyl-CoA dehydrogenase/oxidase N-terminal" evidence="4">
    <location>
        <begin position="49"/>
        <end position="130"/>
    </location>
</feature>
<keyword evidence="7" id="KW-1185">Reference proteome</keyword>
<dbReference type="InterPro" id="IPR013786">
    <property type="entry name" value="AcylCoA_DH/ox_N"/>
</dbReference>
<dbReference type="PIRSF" id="PIRSF016578">
    <property type="entry name" value="HsaA"/>
    <property type="match status" value="1"/>
</dbReference>
<dbReference type="RefSeq" id="WP_309791842.1">
    <property type="nucleotide sequence ID" value="NZ_JAVDPW010000001.1"/>
</dbReference>
<feature type="domain" description="Acyl-CoA dehydrogenase C-terminal" evidence="5">
    <location>
        <begin position="267"/>
        <end position="397"/>
    </location>
</feature>
<dbReference type="EMBL" id="JAVDPW010000001">
    <property type="protein sequence ID" value="MDR6287917.1"/>
    <property type="molecule type" value="Genomic_DNA"/>
</dbReference>
<dbReference type="InterPro" id="IPR050741">
    <property type="entry name" value="Acyl-CoA_dehydrogenase"/>
</dbReference>
<dbReference type="InterPro" id="IPR046373">
    <property type="entry name" value="Acyl-CoA_Oxase/DH_mid-dom_sf"/>
</dbReference>
<dbReference type="SUPFAM" id="SSF56645">
    <property type="entry name" value="Acyl-CoA dehydrogenase NM domain-like"/>
    <property type="match status" value="1"/>
</dbReference>
<dbReference type="InterPro" id="IPR013107">
    <property type="entry name" value="Acyl-CoA_DH_C"/>
</dbReference>
<evidence type="ECO:0000313" key="7">
    <source>
        <dbReference type="Proteomes" id="UP001262410"/>
    </source>
</evidence>
<evidence type="ECO:0000256" key="3">
    <source>
        <dbReference type="SAM" id="MobiDB-lite"/>
    </source>
</evidence>
<evidence type="ECO:0000313" key="6">
    <source>
        <dbReference type="EMBL" id="MDR6287917.1"/>
    </source>
</evidence>
<evidence type="ECO:0000256" key="1">
    <source>
        <dbReference type="ARBA" id="ARBA00023002"/>
    </source>
</evidence>
<protein>
    <submittedName>
        <fullName evidence="6">Alkylation response protein AidB-like acyl-CoA dehydrogenase</fullName>
    </submittedName>
</protein>
<dbReference type="InterPro" id="IPR036250">
    <property type="entry name" value="AcylCo_DH-like_C"/>
</dbReference>
<comment type="caution">
    <text evidence="6">The sequence shown here is derived from an EMBL/GenBank/DDBJ whole genome shotgun (WGS) entry which is preliminary data.</text>
</comment>
<dbReference type="Pfam" id="PF08028">
    <property type="entry name" value="Acyl-CoA_dh_2"/>
    <property type="match status" value="1"/>
</dbReference>
<dbReference type="Pfam" id="PF02771">
    <property type="entry name" value="Acyl-CoA_dh_N"/>
    <property type="match status" value="1"/>
</dbReference>
<reference evidence="6 7" key="1">
    <citation type="submission" date="2023-07" db="EMBL/GenBank/DDBJ databases">
        <title>Sorghum-associated microbial communities from plants grown in Nebraska, USA.</title>
        <authorList>
            <person name="Schachtman D."/>
        </authorList>
    </citation>
    <scope>NUCLEOTIDE SEQUENCE [LARGE SCALE GENOMIC DNA]</scope>
    <source>
        <strain evidence="6 7">584</strain>
    </source>
</reference>
<dbReference type="PANTHER" id="PTHR48083">
    <property type="entry name" value="MEDIUM-CHAIN SPECIFIC ACYL-COA DEHYDROGENASE, MITOCHONDRIAL-RELATED"/>
    <property type="match status" value="1"/>
</dbReference>
<comment type="similarity">
    <text evidence="2">Belongs to the HpaH/HsaA monooxygenase family.</text>
</comment>
<name>A0ABU1JH14_9PROT</name>
<sequence length="418" mass="44428">MREAFEHITGLSFGSRGGGDGGAPASPTAGTLRADLVDRARALVPLLTRNATRTEADRRVPDDSIRAIQDAGLFRIMVPRRFGGSETDIRTSIAVARELAMGCGSTAWVLSLINACAWITGIGTDRLQQDVWAENPDARVAGALAGEAQSRRVDGGLVVSGRWPWSSGCQHADWGLVGVPIVDAAGTVVDRGLALIPMPELGIEDTWFVAGMKGTGSNTLVARDVTVPDHRILPLSRLLAGDHPTPHKSEALYRTAFVPVAALILIGPQLGLATSALEFVMEKAGRRGIAYTSYDTQAAAPTVQLAIARAAMLIETAHLHADRAAADIDAAARAGRTLSLVERARIRMETGYIAETAREAIRILCSAHGASAFAETCPLQRIWRDSEVASRHAMVNPEINSEIYGRALLGADPITNLV</sequence>
<feature type="region of interest" description="Disordered" evidence="3">
    <location>
        <begin position="9"/>
        <end position="29"/>
    </location>
</feature>
<gene>
    <name evidence="6" type="ORF">E9232_000416</name>
</gene>
<accession>A0ABU1JH14</accession>
<keyword evidence="1" id="KW-0560">Oxidoreductase</keyword>
<evidence type="ECO:0000259" key="4">
    <source>
        <dbReference type="Pfam" id="PF02771"/>
    </source>
</evidence>
<dbReference type="Proteomes" id="UP001262410">
    <property type="component" value="Unassembled WGS sequence"/>
</dbReference>
<dbReference type="Gene3D" id="1.20.140.10">
    <property type="entry name" value="Butyryl-CoA Dehydrogenase, subunit A, domain 3"/>
    <property type="match status" value="1"/>
</dbReference>
<organism evidence="6 7">
    <name type="scientific">Inquilinus ginsengisoli</name>
    <dbReference type="NCBI Taxonomy" id="363840"/>
    <lineage>
        <taxon>Bacteria</taxon>
        <taxon>Pseudomonadati</taxon>
        <taxon>Pseudomonadota</taxon>
        <taxon>Alphaproteobacteria</taxon>
        <taxon>Rhodospirillales</taxon>
        <taxon>Rhodospirillaceae</taxon>
        <taxon>Inquilinus</taxon>
    </lineage>
</organism>
<dbReference type="Gene3D" id="2.40.110.10">
    <property type="entry name" value="Butyryl-CoA Dehydrogenase, subunit A, domain 2"/>
    <property type="match status" value="1"/>
</dbReference>
<evidence type="ECO:0000259" key="5">
    <source>
        <dbReference type="Pfam" id="PF08028"/>
    </source>
</evidence>
<dbReference type="PANTHER" id="PTHR48083:SF19">
    <property type="entry name" value="FLAVIN-DEPENDENT MONOOXYGENASE, OXYGENASE SUBUNIT HSAA"/>
    <property type="match status" value="1"/>
</dbReference>
<proteinExistence type="inferred from homology"/>
<dbReference type="InterPro" id="IPR037069">
    <property type="entry name" value="AcylCoA_DH/ox_N_sf"/>
</dbReference>
<dbReference type="SUPFAM" id="SSF47203">
    <property type="entry name" value="Acyl-CoA dehydrogenase C-terminal domain-like"/>
    <property type="match status" value="1"/>
</dbReference>
<dbReference type="InterPro" id="IPR009100">
    <property type="entry name" value="AcylCoA_DH/oxidase_NM_dom_sf"/>
</dbReference>